<reference evidence="3" key="1">
    <citation type="journal article" date="2005" name="Nature">
        <title>The map-based sequence of the rice genome.</title>
        <authorList>
            <consortium name="International rice genome sequencing project (IRGSP)"/>
            <person name="Matsumoto T."/>
            <person name="Wu J."/>
            <person name="Kanamori H."/>
            <person name="Katayose Y."/>
            <person name="Fujisawa M."/>
            <person name="Namiki N."/>
            <person name="Mizuno H."/>
            <person name="Yamamoto K."/>
            <person name="Antonio B.A."/>
            <person name="Baba T."/>
            <person name="Sakata K."/>
            <person name="Nagamura Y."/>
            <person name="Aoki H."/>
            <person name="Arikawa K."/>
            <person name="Arita K."/>
            <person name="Bito T."/>
            <person name="Chiden Y."/>
            <person name="Fujitsuka N."/>
            <person name="Fukunaka R."/>
            <person name="Hamada M."/>
            <person name="Harada C."/>
            <person name="Hayashi A."/>
            <person name="Hijishita S."/>
            <person name="Honda M."/>
            <person name="Hosokawa S."/>
            <person name="Ichikawa Y."/>
            <person name="Idonuma A."/>
            <person name="Iijima M."/>
            <person name="Ikeda M."/>
            <person name="Ikeno M."/>
            <person name="Ito K."/>
            <person name="Ito S."/>
            <person name="Ito T."/>
            <person name="Ito Y."/>
            <person name="Ito Y."/>
            <person name="Iwabuchi A."/>
            <person name="Kamiya K."/>
            <person name="Karasawa W."/>
            <person name="Kurita K."/>
            <person name="Katagiri S."/>
            <person name="Kikuta A."/>
            <person name="Kobayashi H."/>
            <person name="Kobayashi N."/>
            <person name="Machita K."/>
            <person name="Maehara T."/>
            <person name="Masukawa M."/>
            <person name="Mizubayashi T."/>
            <person name="Mukai Y."/>
            <person name="Nagasaki H."/>
            <person name="Nagata Y."/>
            <person name="Naito S."/>
            <person name="Nakashima M."/>
            <person name="Nakama Y."/>
            <person name="Nakamichi Y."/>
            <person name="Nakamura M."/>
            <person name="Meguro A."/>
            <person name="Negishi M."/>
            <person name="Ohta I."/>
            <person name="Ohta T."/>
            <person name="Okamoto M."/>
            <person name="Ono N."/>
            <person name="Saji S."/>
            <person name="Sakaguchi M."/>
            <person name="Sakai K."/>
            <person name="Shibata M."/>
            <person name="Shimokawa T."/>
            <person name="Song J."/>
            <person name="Takazaki Y."/>
            <person name="Terasawa K."/>
            <person name="Tsugane M."/>
            <person name="Tsuji K."/>
            <person name="Ueda S."/>
            <person name="Waki K."/>
            <person name="Yamagata H."/>
            <person name="Yamamoto M."/>
            <person name="Yamamoto S."/>
            <person name="Yamane H."/>
            <person name="Yoshiki S."/>
            <person name="Yoshihara R."/>
            <person name="Yukawa K."/>
            <person name="Zhong H."/>
            <person name="Yano M."/>
            <person name="Yuan Q."/>
            <person name="Ouyang S."/>
            <person name="Liu J."/>
            <person name="Jones K.M."/>
            <person name="Gansberger K."/>
            <person name="Moffat K."/>
            <person name="Hill J."/>
            <person name="Bera J."/>
            <person name="Fadrosh D."/>
            <person name="Jin S."/>
            <person name="Johri S."/>
            <person name="Kim M."/>
            <person name="Overton L."/>
            <person name="Reardon M."/>
            <person name="Tsitrin T."/>
            <person name="Vuong H."/>
            <person name="Weaver B."/>
            <person name="Ciecko A."/>
            <person name="Tallon L."/>
            <person name="Jackson J."/>
            <person name="Pai G."/>
            <person name="Aken S.V."/>
            <person name="Utterback T."/>
            <person name="Reidmuller S."/>
            <person name="Feldblyum T."/>
            <person name="Hsiao J."/>
            <person name="Zismann V."/>
            <person name="Iobst S."/>
            <person name="de Vazeille A.R."/>
            <person name="Buell C.R."/>
            <person name="Ying K."/>
            <person name="Li Y."/>
            <person name="Lu T."/>
            <person name="Huang Y."/>
            <person name="Zhao Q."/>
            <person name="Feng Q."/>
            <person name="Zhang L."/>
            <person name="Zhu J."/>
            <person name="Weng Q."/>
            <person name="Mu J."/>
            <person name="Lu Y."/>
            <person name="Fan D."/>
            <person name="Liu Y."/>
            <person name="Guan J."/>
            <person name="Zhang Y."/>
            <person name="Yu S."/>
            <person name="Liu X."/>
            <person name="Zhang Y."/>
            <person name="Hong G."/>
            <person name="Han B."/>
            <person name="Choisne N."/>
            <person name="Demange N."/>
            <person name="Orjeda G."/>
            <person name="Samain S."/>
            <person name="Cattolico L."/>
            <person name="Pelletier E."/>
            <person name="Couloux A."/>
            <person name="Segurens B."/>
            <person name="Wincker P."/>
            <person name="D'Hont A."/>
            <person name="Scarpelli C."/>
            <person name="Weissenbach J."/>
            <person name="Salanoubat M."/>
            <person name="Quetier F."/>
            <person name="Yu Y."/>
            <person name="Kim H.R."/>
            <person name="Rambo T."/>
            <person name="Currie J."/>
            <person name="Collura K."/>
            <person name="Luo M."/>
            <person name="Yang T."/>
            <person name="Ammiraju J.S.S."/>
            <person name="Engler F."/>
            <person name="Soderlund C."/>
            <person name="Wing R.A."/>
            <person name="Palmer L.E."/>
            <person name="de la Bastide M."/>
            <person name="Spiegel L."/>
            <person name="Nascimento L."/>
            <person name="Zutavern T."/>
            <person name="O'Shaughnessy A."/>
            <person name="Dike S."/>
            <person name="Dedhia N."/>
            <person name="Preston R."/>
            <person name="Balija V."/>
            <person name="McCombie W.R."/>
            <person name="Chow T."/>
            <person name="Chen H."/>
            <person name="Chung M."/>
            <person name="Chen C."/>
            <person name="Shaw J."/>
            <person name="Wu H."/>
            <person name="Hsiao K."/>
            <person name="Chao Y."/>
            <person name="Chu M."/>
            <person name="Cheng C."/>
            <person name="Hour A."/>
            <person name="Lee P."/>
            <person name="Lin S."/>
            <person name="Lin Y."/>
            <person name="Liou J."/>
            <person name="Liu S."/>
            <person name="Hsing Y."/>
            <person name="Raghuvanshi S."/>
            <person name="Mohanty A."/>
            <person name="Bharti A.K."/>
            <person name="Gaur A."/>
            <person name="Gupta V."/>
            <person name="Kumar D."/>
            <person name="Ravi V."/>
            <person name="Vij S."/>
            <person name="Kapur A."/>
            <person name="Khurana P."/>
            <person name="Khurana P."/>
            <person name="Khurana J.P."/>
            <person name="Tyagi A.K."/>
            <person name="Gaikwad K."/>
            <person name="Singh A."/>
            <person name="Dalal V."/>
            <person name="Srivastava S."/>
            <person name="Dixit A."/>
            <person name="Pal A.K."/>
            <person name="Ghazi I.A."/>
            <person name="Yadav M."/>
            <person name="Pandit A."/>
            <person name="Bhargava A."/>
            <person name="Sureshbabu K."/>
            <person name="Batra K."/>
            <person name="Sharma T.R."/>
            <person name="Mohapatra T."/>
            <person name="Singh N.K."/>
            <person name="Messing J."/>
            <person name="Nelson A.B."/>
            <person name="Fuks G."/>
            <person name="Kavchok S."/>
            <person name="Keizer G."/>
            <person name="Linton E."/>
            <person name="Llaca V."/>
            <person name="Song R."/>
            <person name="Tanyolac B."/>
            <person name="Young S."/>
            <person name="Ho-Il K."/>
            <person name="Hahn J.H."/>
            <person name="Sangsakoo G."/>
            <person name="Vanavichit A."/>
            <person name="de Mattos Luiz.A.T."/>
            <person name="Zimmer P.D."/>
            <person name="Malone G."/>
            <person name="Dellagostin O."/>
            <person name="de Oliveira A.C."/>
            <person name="Bevan M."/>
            <person name="Bancroft I."/>
            <person name="Minx P."/>
            <person name="Cordum H."/>
            <person name="Wilson R."/>
            <person name="Cheng Z."/>
            <person name="Jin W."/>
            <person name="Jiang J."/>
            <person name="Leong S.A."/>
            <person name="Iwama H."/>
            <person name="Gojobori T."/>
            <person name="Itoh T."/>
            <person name="Niimura Y."/>
            <person name="Fujii Y."/>
            <person name="Habara T."/>
            <person name="Sakai H."/>
            <person name="Sato Y."/>
            <person name="Wilson G."/>
            <person name="Kumar K."/>
            <person name="McCouch S."/>
            <person name="Juretic N."/>
            <person name="Hoen D."/>
            <person name="Wright S."/>
            <person name="Bruskiewich R."/>
            <person name="Bureau T."/>
            <person name="Miyao A."/>
            <person name="Hirochika H."/>
            <person name="Nishikawa T."/>
            <person name="Kadowaki K."/>
            <person name="Sugiura M."/>
            <person name="Burr B."/>
            <person name="Sasaki T."/>
        </authorList>
    </citation>
    <scope>NUCLEOTIDE SEQUENCE [LARGE SCALE GENOMIC DNA]</scope>
    <source>
        <strain evidence="3">cv. Nipponbare</strain>
    </source>
</reference>
<protein>
    <submittedName>
        <fullName evidence="2">Uncharacterized protein</fullName>
    </submittedName>
</protein>
<accession>Q5VPT0</accession>
<dbReference type="AlphaFoldDB" id="Q5VPT0"/>
<dbReference type="InterPro" id="IPR005213">
    <property type="entry name" value="HGWP_repeat"/>
</dbReference>
<gene>
    <name evidence="2" type="primary">OSJNBa0062J13.7</name>
</gene>
<name>Q5VPT0_ORYSJ</name>
<keyword evidence="1" id="KW-0472">Membrane</keyword>
<keyword evidence="1" id="KW-0812">Transmembrane</keyword>
<dbReference type="Pfam" id="PF03578">
    <property type="entry name" value="HGWP"/>
    <property type="match status" value="1"/>
</dbReference>
<keyword evidence="1" id="KW-1133">Transmembrane helix</keyword>
<evidence type="ECO:0000313" key="3">
    <source>
        <dbReference type="Proteomes" id="UP000000763"/>
    </source>
</evidence>
<proteinExistence type="predicted"/>
<feature type="transmembrane region" description="Helical" evidence="1">
    <location>
        <begin position="7"/>
        <end position="40"/>
    </location>
</feature>
<organism evidence="2 3">
    <name type="scientific">Oryza sativa subsp. japonica</name>
    <name type="common">Rice</name>
    <dbReference type="NCBI Taxonomy" id="39947"/>
    <lineage>
        <taxon>Eukaryota</taxon>
        <taxon>Viridiplantae</taxon>
        <taxon>Streptophyta</taxon>
        <taxon>Embryophyta</taxon>
        <taxon>Tracheophyta</taxon>
        <taxon>Spermatophyta</taxon>
        <taxon>Magnoliopsida</taxon>
        <taxon>Liliopsida</taxon>
        <taxon>Poales</taxon>
        <taxon>Poaceae</taxon>
        <taxon>BOP clade</taxon>
        <taxon>Oryzoideae</taxon>
        <taxon>Oryzeae</taxon>
        <taxon>Oryzinae</taxon>
        <taxon>Oryza</taxon>
        <taxon>Oryza sativa</taxon>
    </lineage>
</organism>
<evidence type="ECO:0000313" key="2">
    <source>
        <dbReference type="EMBL" id="BAD68545.1"/>
    </source>
</evidence>
<sequence>MQMLMSVFVIIIGCYTAIGWITDIVIFIMSVAFVVVKYFLHLHDWWISPSPLMRVYVFIVADLAVADWFLRLHGYATSLPLIGVIVFTTTDIFRYF</sequence>
<reference evidence="3" key="2">
    <citation type="journal article" date="2008" name="Nucleic Acids Res.">
        <title>The rice annotation project database (RAP-DB): 2008 update.</title>
        <authorList>
            <consortium name="The rice annotation project (RAP)"/>
        </authorList>
    </citation>
    <scope>GENOME REANNOTATION</scope>
    <source>
        <strain evidence="3">cv. Nipponbare</strain>
    </source>
</reference>
<dbReference type="EMBL" id="AP003564">
    <property type="protein sequence ID" value="BAD68545.1"/>
    <property type="molecule type" value="Genomic_DNA"/>
</dbReference>
<dbReference type="Proteomes" id="UP000000763">
    <property type="component" value="Chromosome 6"/>
</dbReference>
<evidence type="ECO:0000256" key="1">
    <source>
        <dbReference type="SAM" id="Phobius"/>
    </source>
</evidence>